<dbReference type="RefSeq" id="WP_094606880.1">
    <property type="nucleotide sequence ID" value="NZ_CP155573.1"/>
</dbReference>
<dbReference type="Proteomes" id="UP000216752">
    <property type="component" value="Chromosome"/>
</dbReference>
<dbReference type="Gene3D" id="3.40.50.10150">
    <property type="entry name" value="B12-dependent dehydatase associated subunit"/>
    <property type="match status" value="1"/>
</dbReference>
<dbReference type="InterPro" id="IPR003208">
    <property type="entry name" value="Dehydtase/Dehydtase_re"/>
</dbReference>
<name>A0ABZ3ISD8_9FIRM</name>
<sequence length="162" mass="17601">MQSATTLNRPSIIICTFSHAGYEAKLRELQAGMEEEGVPYSLLDGSSADAQALAYKGAQASLLGVGVGISPAAMCIHYQKMPEGQPLFILEGQGTLPEWRYFGYNAARLVKGLPFKGNPLQEAADPEDNMAQLYESVRKIILKVLQESAQGHGEVNTWSKMP</sequence>
<evidence type="ECO:0000313" key="2">
    <source>
        <dbReference type="Proteomes" id="UP000216752"/>
    </source>
</evidence>
<dbReference type="InterPro" id="IPR010254">
    <property type="entry name" value="B12-dep_deHydtase_bsu"/>
</dbReference>
<organism evidence="1 2">
    <name type="scientific">Sporomusa silvacetica DSM 10669</name>
    <dbReference type="NCBI Taxonomy" id="1123289"/>
    <lineage>
        <taxon>Bacteria</taxon>
        <taxon>Bacillati</taxon>
        <taxon>Bacillota</taxon>
        <taxon>Negativicutes</taxon>
        <taxon>Selenomonadales</taxon>
        <taxon>Sporomusaceae</taxon>
        <taxon>Sporomusa</taxon>
    </lineage>
</organism>
<evidence type="ECO:0008006" key="3">
    <source>
        <dbReference type="Google" id="ProtNLM"/>
    </source>
</evidence>
<dbReference type="EMBL" id="CP155573">
    <property type="protein sequence ID" value="XFO68490.1"/>
    <property type="molecule type" value="Genomic_DNA"/>
</dbReference>
<dbReference type="SUPFAM" id="SSF52968">
    <property type="entry name" value="B12-dependent dehydatase associated subunit"/>
    <property type="match status" value="1"/>
</dbReference>
<protein>
    <recommendedName>
        <fullName evidence="3">Dehydratase medium subunit</fullName>
    </recommendedName>
</protein>
<evidence type="ECO:0000313" key="1">
    <source>
        <dbReference type="EMBL" id="XFO68490.1"/>
    </source>
</evidence>
<reference evidence="1" key="1">
    <citation type="submission" date="2024-05" db="EMBL/GenBank/DDBJ databases">
        <title>Isolation and characterization of Sporomusa carbonis sp. nov., a carboxydotrophic hydrogenogen in the genus of Sporomusa isolated from a charcoal burning pile.</title>
        <authorList>
            <person name="Boeer T."/>
            <person name="Rosenbaum F."/>
            <person name="Eysell L."/>
            <person name="Mueller V."/>
            <person name="Daniel R."/>
            <person name="Poehlein A."/>
        </authorList>
    </citation>
    <scope>NUCLEOTIDE SEQUENCE [LARGE SCALE GENOMIC DNA]</scope>
    <source>
        <strain evidence="1">DSM 10669</strain>
    </source>
</reference>
<proteinExistence type="predicted"/>
<dbReference type="Pfam" id="PF02288">
    <property type="entry name" value="Dehydratase_MU"/>
    <property type="match status" value="1"/>
</dbReference>
<accession>A0ABZ3ISD8</accession>
<gene>
    <name evidence="1" type="ORF">SPSIL_047130</name>
</gene>
<keyword evidence="2" id="KW-1185">Reference proteome</keyword>